<feature type="compositionally biased region" description="Acidic residues" evidence="1">
    <location>
        <begin position="23"/>
        <end position="34"/>
    </location>
</feature>
<feature type="compositionally biased region" description="Low complexity" evidence="1">
    <location>
        <begin position="46"/>
        <end position="64"/>
    </location>
</feature>
<evidence type="ECO:0000313" key="2">
    <source>
        <dbReference type="EMBL" id="EKC25421.1"/>
    </source>
</evidence>
<reference evidence="2" key="1">
    <citation type="journal article" date="2012" name="Nature">
        <title>The oyster genome reveals stress adaptation and complexity of shell formation.</title>
        <authorList>
            <person name="Zhang G."/>
            <person name="Fang X."/>
            <person name="Guo X."/>
            <person name="Li L."/>
            <person name="Luo R."/>
            <person name="Xu F."/>
            <person name="Yang P."/>
            <person name="Zhang L."/>
            <person name="Wang X."/>
            <person name="Qi H."/>
            <person name="Xiong Z."/>
            <person name="Que H."/>
            <person name="Xie Y."/>
            <person name="Holland P.W."/>
            <person name="Paps J."/>
            <person name="Zhu Y."/>
            <person name="Wu F."/>
            <person name="Chen Y."/>
            <person name="Wang J."/>
            <person name="Peng C."/>
            <person name="Meng J."/>
            <person name="Yang L."/>
            <person name="Liu J."/>
            <person name="Wen B."/>
            <person name="Zhang N."/>
            <person name="Huang Z."/>
            <person name="Zhu Q."/>
            <person name="Feng Y."/>
            <person name="Mount A."/>
            <person name="Hedgecock D."/>
            <person name="Xu Z."/>
            <person name="Liu Y."/>
            <person name="Domazet-Loso T."/>
            <person name="Du Y."/>
            <person name="Sun X."/>
            <person name="Zhang S."/>
            <person name="Liu B."/>
            <person name="Cheng P."/>
            <person name="Jiang X."/>
            <person name="Li J."/>
            <person name="Fan D."/>
            <person name="Wang W."/>
            <person name="Fu W."/>
            <person name="Wang T."/>
            <person name="Wang B."/>
            <person name="Zhang J."/>
            <person name="Peng Z."/>
            <person name="Li Y."/>
            <person name="Li N."/>
            <person name="Wang J."/>
            <person name="Chen M."/>
            <person name="He Y."/>
            <person name="Tan F."/>
            <person name="Song X."/>
            <person name="Zheng Q."/>
            <person name="Huang R."/>
            <person name="Yang H."/>
            <person name="Du X."/>
            <person name="Chen L."/>
            <person name="Yang M."/>
            <person name="Gaffney P.M."/>
            <person name="Wang S."/>
            <person name="Luo L."/>
            <person name="She Z."/>
            <person name="Ming Y."/>
            <person name="Huang W."/>
            <person name="Zhang S."/>
            <person name="Huang B."/>
            <person name="Zhang Y."/>
            <person name="Qu T."/>
            <person name="Ni P."/>
            <person name="Miao G."/>
            <person name="Wang J."/>
            <person name="Wang Q."/>
            <person name="Steinberg C.E."/>
            <person name="Wang H."/>
            <person name="Li N."/>
            <person name="Qian L."/>
            <person name="Zhang G."/>
            <person name="Li Y."/>
            <person name="Yang H."/>
            <person name="Liu X."/>
            <person name="Wang J."/>
            <person name="Yin Y."/>
            <person name="Wang J."/>
        </authorList>
    </citation>
    <scope>NUCLEOTIDE SEQUENCE [LARGE SCALE GENOMIC DNA]</scope>
    <source>
        <strain evidence="2">05x7-T-G4-1.051#20</strain>
    </source>
</reference>
<dbReference type="EMBL" id="JH816895">
    <property type="protein sequence ID" value="EKC25421.1"/>
    <property type="molecule type" value="Genomic_DNA"/>
</dbReference>
<sequence>MDFDEILSEDEEDYLDLLLTEGLSEEADDQDETFESSNSLQIGHPQSQTSSQTLSQTTDSSASQDPLAKHIYWRDQNDIDDGMRDSRLFSFRLCLPPGIQLGFLTRAIHPLDDGLREKYQPGGRYSPSFQLLSHLVQNTCIRADTLLVWSKFVRQLFAMSRVVRKTSR</sequence>
<dbReference type="AlphaFoldDB" id="K1QV18"/>
<proteinExistence type="predicted"/>
<feature type="compositionally biased region" description="Polar residues" evidence="1">
    <location>
        <begin position="35"/>
        <end position="45"/>
    </location>
</feature>
<accession>K1QV18</accession>
<feature type="region of interest" description="Disordered" evidence="1">
    <location>
        <begin position="21"/>
        <end position="67"/>
    </location>
</feature>
<name>K1QV18_MAGGI</name>
<protein>
    <recommendedName>
        <fullName evidence="3">PiggyBac transposable element-derived protein domain-containing protein</fullName>
    </recommendedName>
</protein>
<dbReference type="HOGENOM" id="CLU_1588101_0_0_1"/>
<dbReference type="InParanoid" id="K1QV18"/>
<evidence type="ECO:0000256" key="1">
    <source>
        <dbReference type="SAM" id="MobiDB-lite"/>
    </source>
</evidence>
<organism evidence="2">
    <name type="scientific">Magallana gigas</name>
    <name type="common">Pacific oyster</name>
    <name type="synonym">Crassostrea gigas</name>
    <dbReference type="NCBI Taxonomy" id="29159"/>
    <lineage>
        <taxon>Eukaryota</taxon>
        <taxon>Metazoa</taxon>
        <taxon>Spiralia</taxon>
        <taxon>Lophotrochozoa</taxon>
        <taxon>Mollusca</taxon>
        <taxon>Bivalvia</taxon>
        <taxon>Autobranchia</taxon>
        <taxon>Pteriomorphia</taxon>
        <taxon>Ostreida</taxon>
        <taxon>Ostreoidea</taxon>
        <taxon>Ostreidae</taxon>
        <taxon>Magallana</taxon>
    </lineage>
</organism>
<evidence type="ECO:0008006" key="3">
    <source>
        <dbReference type="Google" id="ProtNLM"/>
    </source>
</evidence>
<gene>
    <name evidence="2" type="ORF">CGI_10023040</name>
</gene>